<gene>
    <name evidence="1" type="ORF">PHSY_007176</name>
</gene>
<dbReference type="Proteomes" id="UP000014071">
    <property type="component" value="Unassembled WGS sequence"/>
</dbReference>
<dbReference type="GeneID" id="24112440"/>
<evidence type="ECO:0000313" key="2">
    <source>
        <dbReference type="Proteomes" id="UP000014071"/>
    </source>
</evidence>
<evidence type="ECO:0000313" key="1">
    <source>
        <dbReference type="EMBL" id="GAC99574.1"/>
    </source>
</evidence>
<keyword evidence="2" id="KW-1185">Reference proteome</keyword>
<organism evidence="1 2">
    <name type="scientific">Pseudozyma hubeiensis (strain SY62)</name>
    <name type="common">Yeast</name>
    <dbReference type="NCBI Taxonomy" id="1305764"/>
    <lineage>
        <taxon>Eukaryota</taxon>
        <taxon>Fungi</taxon>
        <taxon>Dikarya</taxon>
        <taxon>Basidiomycota</taxon>
        <taxon>Ustilaginomycotina</taxon>
        <taxon>Ustilaginomycetes</taxon>
        <taxon>Ustilaginales</taxon>
        <taxon>Ustilaginaceae</taxon>
        <taxon>Pseudozyma</taxon>
    </lineage>
</organism>
<protein>
    <submittedName>
        <fullName evidence="1">Uncharacterized protein</fullName>
    </submittedName>
</protein>
<name>R9PDX8_PSEHS</name>
<dbReference type="AlphaFoldDB" id="R9PDX8"/>
<dbReference type="RefSeq" id="XP_012193161.1">
    <property type="nucleotide sequence ID" value="XM_012337771.1"/>
</dbReference>
<proteinExistence type="predicted"/>
<sequence length="196" mass="21685">MSSIVTIKDGWNMTIVNNGSFSDNSRNFCSINVAGSSSHGCNLTITSNAGRSGSFTTIVQTSGGWICDSRRNNPVQLPRLENGGQGAEQTKSFLTTYHNVPQHRLKAFEATAANIPYFWSVEHGVYTLVGKTCNVRVNWFVPEKYFTVVMGRAFGLMGFEVFDPPANARAGLFDEIECVRKQMRKGVVYPIDDENI</sequence>
<dbReference type="HOGENOM" id="CLU_1390792_0_0_1"/>
<accession>R9PDX8</accession>
<dbReference type="EMBL" id="DF238831">
    <property type="protein sequence ID" value="GAC99574.1"/>
    <property type="molecule type" value="Genomic_DNA"/>
</dbReference>
<reference evidence="2" key="1">
    <citation type="journal article" date="2013" name="Genome Announc.">
        <title>Draft genome sequence of the basidiomycetous yeast-like fungus Pseudozyma hubeiensis SY62, which produces an abundant amount of the biosurfactant mannosylerythritol lipids.</title>
        <authorList>
            <person name="Konishi M."/>
            <person name="Hatada Y."/>
            <person name="Horiuchi J."/>
        </authorList>
    </citation>
    <scope>NUCLEOTIDE SEQUENCE [LARGE SCALE GENOMIC DNA]</scope>
    <source>
        <strain evidence="2">SY62</strain>
    </source>
</reference>